<feature type="region of interest" description="Disordered" evidence="1">
    <location>
        <begin position="82"/>
        <end position="257"/>
    </location>
</feature>
<feature type="compositionally biased region" description="Pro residues" evidence="1">
    <location>
        <begin position="226"/>
        <end position="244"/>
    </location>
</feature>
<sequence>MRTFDVTHLAARRSFKLQESESMDSLKRERSMCVFSCILLSRANGFIRCYRVHMTLEEALELGRPPSPKLKQWSRQEPTVNNWRRPLPRYNGSPRNYFKSEKDRSLSPRHSCGSRSRSRSRPPKYCRKDSRSRSSDYRRTASRSRSPDSRRRASRSRSPKHRRRDSRLRSRSPEYGNDSDCYKRGCFKMGKHCRHRSPSSSPPRNSHKARARSHSSSGGEREYCGPEPPPPPSNAVYPPTPKTAPPSKSASGSNTPSIVARLRRECSATRADIASAATRGRLLESQLAVLSASSPPSGDNSASFSLFLLSFEKRHILIQIPS</sequence>
<reference evidence="2" key="1">
    <citation type="submission" date="2023-03" db="EMBL/GenBank/DDBJ databases">
        <title>Massive genome expansion in bonnet fungi (Mycena s.s.) driven by repeated elements and novel gene families across ecological guilds.</title>
        <authorList>
            <consortium name="Lawrence Berkeley National Laboratory"/>
            <person name="Harder C.B."/>
            <person name="Miyauchi S."/>
            <person name="Viragh M."/>
            <person name="Kuo A."/>
            <person name="Thoen E."/>
            <person name="Andreopoulos B."/>
            <person name="Lu D."/>
            <person name="Skrede I."/>
            <person name="Drula E."/>
            <person name="Henrissat B."/>
            <person name="Morin E."/>
            <person name="Kohler A."/>
            <person name="Barry K."/>
            <person name="LaButti K."/>
            <person name="Morin E."/>
            <person name="Salamov A."/>
            <person name="Lipzen A."/>
            <person name="Mereny Z."/>
            <person name="Hegedus B."/>
            <person name="Baldrian P."/>
            <person name="Stursova M."/>
            <person name="Weitz H."/>
            <person name="Taylor A."/>
            <person name="Grigoriev I.V."/>
            <person name="Nagy L.G."/>
            <person name="Martin F."/>
            <person name="Kauserud H."/>
        </authorList>
    </citation>
    <scope>NUCLEOTIDE SEQUENCE</scope>
    <source>
        <strain evidence="2">CBHHK182m</strain>
    </source>
</reference>
<dbReference type="EMBL" id="JARKIB010000006">
    <property type="protein sequence ID" value="KAJ7779206.1"/>
    <property type="molecule type" value="Genomic_DNA"/>
</dbReference>
<evidence type="ECO:0000313" key="2">
    <source>
        <dbReference type="EMBL" id="KAJ7779206.1"/>
    </source>
</evidence>
<feature type="compositionally biased region" description="Basic residues" evidence="1">
    <location>
        <begin position="185"/>
        <end position="197"/>
    </location>
</feature>
<dbReference type="AlphaFoldDB" id="A0AAD7NXP1"/>
<dbReference type="Proteomes" id="UP001215598">
    <property type="component" value="Unassembled WGS sequence"/>
</dbReference>
<gene>
    <name evidence="2" type="ORF">B0H16DRAFT_808788</name>
</gene>
<feature type="compositionally biased region" description="Basic and acidic residues" evidence="1">
    <location>
        <begin position="126"/>
        <end position="151"/>
    </location>
</feature>
<comment type="caution">
    <text evidence="2">The sequence shown here is derived from an EMBL/GenBank/DDBJ whole genome shotgun (WGS) entry which is preliminary data.</text>
</comment>
<keyword evidence="3" id="KW-1185">Reference proteome</keyword>
<accession>A0AAD7NXP1</accession>
<feature type="compositionally biased region" description="Basic residues" evidence="1">
    <location>
        <begin position="116"/>
        <end position="125"/>
    </location>
</feature>
<feature type="compositionally biased region" description="Basic residues" evidence="1">
    <location>
        <begin position="152"/>
        <end position="166"/>
    </location>
</feature>
<organism evidence="2 3">
    <name type="scientific">Mycena metata</name>
    <dbReference type="NCBI Taxonomy" id="1033252"/>
    <lineage>
        <taxon>Eukaryota</taxon>
        <taxon>Fungi</taxon>
        <taxon>Dikarya</taxon>
        <taxon>Basidiomycota</taxon>
        <taxon>Agaricomycotina</taxon>
        <taxon>Agaricomycetes</taxon>
        <taxon>Agaricomycetidae</taxon>
        <taxon>Agaricales</taxon>
        <taxon>Marasmiineae</taxon>
        <taxon>Mycenaceae</taxon>
        <taxon>Mycena</taxon>
    </lineage>
</organism>
<name>A0AAD7NXP1_9AGAR</name>
<proteinExistence type="predicted"/>
<evidence type="ECO:0000256" key="1">
    <source>
        <dbReference type="SAM" id="MobiDB-lite"/>
    </source>
</evidence>
<evidence type="ECO:0000313" key="3">
    <source>
        <dbReference type="Proteomes" id="UP001215598"/>
    </source>
</evidence>
<protein>
    <submittedName>
        <fullName evidence="2">Uncharacterized protein</fullName>
    </submittedName>
</protein>